<evidence type="ECO:0000313" key="2">
    <source>
        <dbReference type="Proteomes" id="UP000775213"/>
    </source>
</evidence>
<dbReference type="Proteomes" id="UP000775213">
    <property type="component" value="Unassembled WGS sequence"/>
</dbReference>
<gene>
    <name evidence="1" type="ORF">IEQ34_012028</name>
</gene>
<evidence type="ECO:0000313" key="1">
    <source>
        <dbReference type="EMBL" id="KAH0459214.1"/>
    </source>
</evidence>
<dbReference type="EMBL" id="JAGFBR010000011">
    <property type="protein sequence ID" value="KAH0459214.1"/>
    <property type="molecule type" value="Genomic_DNA"/>
</dbReference>
<name>A0AAV7GUH7_DENCH</name>
<proteinExistence type="predicted"/>
<comment type="caution">
    <text evidence="1">The sequence shown here is derived from an EMBL/GenBank/DDBJ whole genome shotgun (WGS) entry which is preliminary data.</text>
</comment>
<sequence>MEERFSTLENWMESRLGGMEEMIKRLMGMQSKAPTAFPIANPQHDLTRVPLVEWKGKEIEREEFDKASFFHKEPPLGALRRGRSGFSDERTT</sequence>
<reference evidence="1 2" key="1">
    <citation type="journal article" date="2021" name="Hortic Res">
        <title>Chromosome-scale assembly of the Dendrobium chrysotoxum genome enhances the understanding of orchid evolution.</title>
        <authorList>
            <person name="Zhang Y."/>
            <person name="Zhang G.Q."/>
            <person name="Zhang D."/>
            <person name="Liu X.D."/>
            <person name="Xu X.Y."/>
            <person name="Sun W.H."/>
            <person name="Yu X."/>
            <person name="Zhu X."/>
            <person name="Wang Z.W."/>
            <person name="Zhao X."/>
            <person name="Zhong W.Y."/>
            <person name="Chen H."/>
            <person name="Yin W.L."/>
            <person name="Huang T."/>
            <person name="Niu S.C."/>
            <person name="Liu Z.J."/>
        </authorList>
    </citation>
    <scope>NUCLEOTIDE SEQUENCE [LARGE SCALE GENOMIC DNA]</scope>
    <source>
        <strain evidence="1">Lindl</strain>
    </source>
</reference>
<dbReference type="AlphaFoldDB" id="A0AAV7GUH7"/>
<protein>
    <submittedName>
        <fullName evidence="1">Uncharacterized protein</fullName>
    </submittedName>
</protein>
<keyword evidence="2" id="KW-1185">Reference proteome</keyword>
<organism evidence="1 2">
    <name type="scientific">Dendrobium chrysotoxum</name>
    <name type="common">Orchid</name>
    <dbReference type="NCBI Taxonomy" id="161865"/>
    <lineage>
        <taxon>Eukaryota</taxon>
        <taxon>Viridiplantae</taxon>
        <taxon>Streptophyta</taxon>
        <taxon>Embryophyta</taxon>
        <taxon>Tracheophyta</taxon>
        <taxon>Spermatophyta</taxon>
        <taxon>Magnoliopsida</taxon>
        <taxon>Liliopsida</taxon>
        <taxon>Asparagales</taxon>
        <taxon>Orchidaceae</taxon>
        <taxon>Epidendroideae</taxon>
        <taxon>Malaxideae</taxon>
        <taxon>Dendrobiinae</taxon>
        <taxon>Dendrobium</taxon>
    </lineage>
</organism>
<accession>A0AAV7GUH7</accession>